<comment type="caution">
    <text evidence="4">The sequence shown here is derived from an EMBL/GenBank/DDBJ whole genome shotgun (WGS) entry which is preliminary data.</text>
</comment>
<gene>
    <name evidence="4" type="ORF">ACFOJE_21035</name>
</gene>
<evidence type="ECO:0000259" key="3">
    <source>
        <dbReference type="PROSITE" id="PS50011"/>
    </source>
</evidence>
<dbReference type="EMBL" id="JBHRSJ010000035">
    <property type="protein sequence ID" value="MFC2974681.1"/>
    <property type="molecule type" value="Genomic_DNA"/>
</dbReference>
<dbReference type="PROSITE" id="PS50011">
    <property type="entry name" value="PROTEIN_KINASE_DOM"/>
    <property type="match status" value="1"/>
</dbReference>
<keyword evidence="4" id="KW-0808">Transferase</keyword>
<protein>
    <submittedName>
        <fullName evidence="4">Protein kinase family protein</fullName>
    </submittedName>
</protein>
<dbReference type="RefSeq" id="WP_377816942.1">
    <property type="nucleotide sequence ID" value="NZ_JBHRSJ010000035.1"/>
</dbReference>
<reference evidence="5" key="1">
    <citation type="journal article" date="2019" name="Int. J. Syst. Evol. Microbiol.">
        <title>The Global Catalogue of Microorganisms (GCM) 10K type strain sequencing project: providing services to taxonomists for standard genome sequencing and annotation.</title>
        <authorList>
            <consortium name="The Broad Institute Genomics Platform"/>
            <consortium name="The Broad Institute Genome Sequencing Center for Infectious Disease"/>
            <person name="Wu L."/>
            <person name="Ma J."/>
        </authorList>
    </citation>
    <scope>NUCLEOTIDE SEQUENCE [LARGE SCALE GENOMIC DNA]</scope>
    <source>
        <strain evidence="5">KCTC 62195</strain>
    </source>
</reference>
<evidence type="ECO:0000256" key="1">
    <source>
        <dbReference type="SAM" id="MobiDB-lite"/>
    </source>
</evidence>
<dbReference type="InterPro" id="IPR011009">
    <property type="entry name" value="Kinase-like_dom_sf"/>
</dbReference>
<evidence type="ECO:0000313" key="4">
    <source>
        <dbReference type="EMBL" id="MFC2974681.1"/>
    </source>
</evidence>
<evidence type="ECO:0000313" key="5">
    <source>
        <dbReference type="Proteomes" id="UP001595457"/>
    </source>
</evidence>
<dbReference type="Proteomes" id="UP001595457">
    <property type="component" value="Unassembled WGS sequence"/>
</dbReference>
<name>A0ABV7B1B6_9GAMM</name>
<feature type="domain" description="Protein kinase" evidence="3">
    <location>
        <begin position="19"/>
        <end position="298"/>
    </location>
</feature>
<feature type="transmembrane region" description="Helical" evidence="2">
    <location>
        <begin position="540"/>
        <end position="558"/>
    </location>
</feature>
<dbReference type="SUPFAM" id="SSF56112">
    <property type="entry name" value="Protein kinase-like (PK-like)"/>
    <property type="match status" value="1"/>
</dbReference>
<feature type="compositionally biased region" description="Low complexity" evidence="1">
    <location>
        <begin position="505"/>
        <end position="520"/>
    </location>
</feature>
<organism evidence="4 5">
    <name type="scientific">Azotobacter bryophylli</name>
    <dbReference type="NCBI Taxonomy" id="1986537"/>
    <lineage>
        <taxon>Bacteria</taxon>
        <taxon>Pseudomonadati</taxon>
        <taxon>Pseudomonadota</taxon>
        <taxon>Gammaproteobacteria</taxon>
        <taxon>Pseudomonadales</taxon>
        <taxon>Pseudomonadaceae</taxon>
        <taxon>Azotobacter</taxon>
    </lineage>
</organism>
<keyword evidence="2" id="KW-0812">Transmembrane</keyword>
<accession>A0ABV7B1B6</accession>
<keyword evidence="2" id="KW-0472">Membrane</keyword>
<dbReference type="GO" id="GO:0016301">
    <property type="term" value="F:kinase activity"/>
    <property type="evidence" value="ECO:0007669"/>
    <property type="project" value="UniProtKB-KW"/>
</dbReference>
<dbReference type="InterPro" id="IPR000719">
    <property type="entry name" value="Prot_kinase_dom"/>
</dbReference>
<sequence length="559" mass="61948">MAYPSFEQYNEALQAPHLYLLDPLLKAGKVRTTGLGMPMAMCGGFALTYSLEAGGKRYALRCFHKEAPELERRYQIISQRLNRLSSPYFLPFEFNPSGIRINGQTYPIVKMAWASGETLSEFLEREHGNASSIHRLRAALAKLCEFLESERIAHGDIQPGNVMVSQNGGAVQLIDYDGLFVEALRGRQAAELGQLNFQHPQRSANNFDERLDRFSFIALDVALQALATDPGIWRRTHCDPDAVVFRRSDFLAPGVSPVFKDVMKLPAVESAAKNLAQIASAPIDQVPRLAEFLQQRNIPISRVSFANTAQAVRAAYQSAYPVLEGTNYASFLAAVGNKVELVGRIHSVVQKQAKNGKPYVFVNFSNWLGTAIKLTIWSEGLKVLRNETPTVSWIGRWIAVSGLVEPPFKKNGYTHISINVTQRGQIQLLTEEEAQYRLGKKTLSGGQTNKREETTLRNAEILRNMESKPQPHRQPPLVAKPVAASSLGTTPKSGNQQVLEQMRQRAQTPVTRTTQTPVTHTAKRPSTTPPMPQPTKNRSSGAWILILISIVVLIALMGG</sequence>
<evidence type="ECO:0000256" key="2">
    <source>
        <dbReference type="SAM" id="Phobius"/>
    </source>
</evidence>
<keyword evidence="5" id="KW-1185">Reference proteome</keyword>
<feature type="compositionally biased region" description="Polar residues" evidence="1">
    <location>
        <begin position="486"/>
        <end position="499"/>
    </location>
</feature>
<dbReference type="Gene3D" id="1.10.510.10">
    <property type="entry name" value="Transferase(Phosphotransferase) domain 1"/>
    <property type="match status" value="1"/>
</dbReference>
<keyword evidence="2" id="KW-1133">Transmembrane helix</keyword>
<proteinExistence type="predicted"/>
<keyword evidence="4" id="KW-0418">Kinase</keyword>
<feature type="region of interest" description="Disordered" evidence="1">
    <location>
        <begin position="484"/>
        <end position="538"/>
    </location>
</feature>